<organism evidence="2">
    <name type="scientific">Barrevirus sp</name>
    <dbReference type="NCBI Taxonomy" id="2487763"/>
    <lineage>
        <taxon>Viruses</taxon>
        <taxon>Varidnaviria</taxon>
        <taxon>Bamfordvirae</taxon>
        <taxon>Nucleocytoviricota</taxon>
        <taxon>Megaviricetes</taxon>
        <taxon>Imitervirales</taxon>
        <taxon>Mimiviridae</taxon>
        <taxon>Klosneuvirinae</taxon>
    </lineage>
</organism>
<dbReference type="EMBL" id="MK072000">
    <property type="protein sequence ID" value="AYV76891.1"/>
    <property type="molecule type" value="Genomic_DNA"/>
</dbReference>
<evidence type="ECO:0000313" key="2">
    <source>
        <dbReference type="EMBL" id="AYV76891.1"/>
    </source>
</evidence>
<reference evidence="2" key="1">
    <citation type="submission" date="2018-10" db="EMBL/GenBank/DDBJ databases">
        <title>Hidden diversity of soil giant viruses.</title>
        <authorList>
            <person name="Schulz F."/>
            <person name="Alteio L."/>
            <person name="Goudeau D."/>
            <person name="Ryan E.M."/>
            <person name="Malmstrom R.R."/>
            <person name="Blanchard J."/>
            <person name="Woyke T."/>
        </authorList>
    </citation>
    <scope>NUCLEOTIDE SEQUENCE</scope>
    <source>
        <strain evidence="2">BAV1</strain>
    </source>
</reference>
<keyword evidence="1" id="KW-0812">Transmembrane</keyword>
<gene>
    <name evidence="2" type="ORF">Barrevirus3_11</name>
</gene>
<feature type="transmembrane region" description="Helical" evidence="1">
    <location>
        <begin position="14"/>
        <end position="33"/>
    </location>
</feature>
<sequence length="261" mass="29353">MDKLNKFVKDNKKVIIIVVIIILVLLAVWYFYYKKVEHMDNLAQSKNANTLMNALVGKNVFISTKISGNKYYLSVSPLNDCANLVNSISECKFAVPVLLNKKNAFSNFEIGRHLADNLYTIRSLNQNINSPNLTQNLNFYGSSPVNKLCFDNDKSIDVIYFETDLIDAGVLIKFKKAGQYYWVGACSDSTCNQDIRLCLFTDPKMAIPFSFEMTTPVTGPIKKASPIETFSFDDGLSSYNSTYTMLGSLPGFNEATIYHDL</sequence>
<evidence type="ECO:0000256" key="1">
    <source>
        <dbReference type="SAM" id="Phobius"/>
    </source>
</evidence>
<proteinExistence type="predicted"/>
<keyword evidence="1" id="KW-1133">Transmembrane helix</keyword>
<protein>
    <submittedName>
        <fullName evidence="2">Uncharacterized protein</fullName>
    </submittedName>
</protein>
<name>A0A3G4ZSA5_9VIRU</name>
<accession>A0A3G4ZSA5</accession>
<keyword evidence="1" id="KW-0472">Membrane</keyword>